<dbReference type="CDD" id="cd02947">
    <property type="entry name" value="TRX_family"/>
    <property type="match status" value="1"/>
</dbReference>
<dbReference type="Pfam" id="PF00085">
    <property type="entry name" value="Thioredoxin"/>
    <property type="match status" value="1"/>
</dbReference>
<evidence type="ECO:0000256" key="8">
    <source>
        <dbReference type="PIRSR" id="PIRSR000077-1"/>
    </source>
</evidence>
<dbReference type="InterPro" id="IPR013766">
    <property type="entry name" value="Thioredoxin_domain"/>
</dbReference>
<dbReference type="GO" id="GO:0045454">
    <property type="term" value="P:cell redox homeostasis"/>
    <property type="evidence" value="ECO:0007669"/>
    <property type="project" value="TreeGrafter"/>
</dbReference>
<dbReference type="GO" id="GO:0015035">
    <property type="term" value="F:protein-disulfide reductase activity"/>
    <property type="evidence" value="ECO:0007669"/>
    <property type="project" value="UniProtKB-UniRule"/>
</dbReference>
<evidence type="ECO:0000256" key="6">
    <source>
        <dbReference type="NCBIfam" id="TIGR01068"/>
    </source>
</evidence>
<dbReference type="PANTHER" id="PTHR45663:SF11">
    <property type="entry name" value="GEO12009P1"/>
    <property type="match status" value="1"/>
</dbReference>
<keyword evidence="3" id="KW-0249">Electron transport</keyword>
<dbReference type="GO" id="GO:0005829">
    <property type="term" value="C:cytosol"/>
    <property type="evidence" value="ECO:0007669"/>
    <property type="project" value="TreeGrafter"/>
</dbReference>
<keyword evidence="5 9" id="KW-0676">Redox-active center</keyword>
<dbReference type="FunFam" id="3.40.30.10:FF:000001">
    <property type="entry name" value="Thioredoxin"/>
    <property type="match status" value="1"/>
</dbReference>
<evidence type="ECO:0000256" key="3">
    <source>
        <dbReference type="ARBA" id="ARBA00022982"/>
    </source>
</evidence>
<comment type="similarity">
    <text evidence="1 7">Belongs to the thioredoxin family.</text>
</comment>
<feature type="disulfide bond" description="Redox-active" evidence="9">
    <location>
        <begin position="31"/>
        <end position="34"/>
    </location>
</feature>
<dbReference type="Gene3D" id="3.40.30.10">
    <property type="entry name" value="Glutaredoxin"/>
    <property type="match status" value="1"/>
</dbReference>
<dbReference type="InterPro" id="IPR005746">
    <property type="entry name" value="Thioredoxin"/>
</dbReference>
<evidence type="ECO:0000256" key="2">
    <source>
        <dbReference type="ARBA" id="ARBA00022448"/>
    </source>
</evidence>
<dbReference type="Proteomes" id="UP000178432">
    <property type="component" value="Unassembled WGS sequence"/>
</dbReference>
<feature type="site" description="Contributes to redox potential value" evidence="8">
    <location>
        <position position="33"/>
    </location>
</feature>
<dbReference type="EMBL" id="MHIF01000066">
    <property type="protein sequence ID" value="OGY46018.1"/>
    <property type="molecule type" value="Genomic_DNA"/>
</dbReference>
<evidence type="ECO:0000313" key="11">
    <source>
        <dbReference type="EMBL" id="OGY46018.1"/>
    </source>
</evidence>
<accession>A0A1G1Y156</accession>
<keyword evidence="2" id="KW-0813">Transport</keyword>
<dbReference type="PROSITE" id="PS00194">
    <property type="entry name" value="THIOREDOXIN_1"/>
    <property type="match status" value="1"/>
</dbReference>
<dbReference type="SUPFAM" id="SSF52833">
    <property type="entry name" value="Thioredoxin-like"/>
    <property type="match status" value="1"/>
</dbReference>
<evidence type="ECO:0000256" key="1">
    <source>
        <dbReference type="ARBA" id="ARBA00008987"/>
    </source>
</evidence>
<comment type="caution">
    <text evidence="11">The sequence shown here is derived from an EMBL/GenBank/DDBJ whole genome shotgun (WGS) entry which is preliminary data.</text>
</comment>
<dbReference type="PIRSF" id="PIRSF000077">
    <property type="entry name" value="Thioredoxin"/>
    <property type="match status" value="1"/>
</dbReference>
<evidence type="ECO:0000259" key="10">
    <source>
        <dbReference type="PROSITE" id="PS51352"/>
    </source>
</evidence>
<dbReference type="InterPro" id="IPR036249">
    <property type="entry name" value="Thioredoxin-like_sf"/>
</dbReference>
<dbReference type="PROSITE" id="PS51352">
    <property type="entry name" value="THIOREDOXIN_2"/>
    <property type="match status" value="1"/>
</dbReference>
<dbReference type="NCBIfam" id="TIGR01068">
    <property type="entry name" value="thioredoxin"/>
    <property type="match status" value="1"/>
</dbReference>
<evidence type="ECO:0000256" key="4">
    <source>
        <dbReference type="ARBA" id="ARBA00023157"/>
    </source>
</evidence>
<evidence type="ECO:0000256" key="7">
    <source>
        <dbReference type="PIRNR" id="PIRNR000077"/>
    </source>
</evidence>
<dbReference type="PANTHER" id="PTHR45663">
    <property type="entry name" value="GEO12009P1"/>
    <property type="match status" value="1"/>
</dbReference>
<name>A0A1G1Y156_9BACT</name>
<feature type="domain" description="Thioredoxin" evidence="10">
    <location>
        <begin position="1"/>
        <end position="108"/>
    </location>
</feature>
<proteinExistence type="inferred from homology"/>
<dbReference type="InterPro" id="IPR017937">
    <property type="entry name" value="Thioredoxin_CS"/>
</dbReference>
<reference evidence="11 12" key="1">
    <citation type="journal article" date="2016" name="Nat. Commun.">
        <title>Thousands of microbial genomes shed light on interconnected biogeochemical processes in an aquifer system.</title>
        <authorList>
            <person name="Anantharaman K."/>
            <person name="Brown C.T."/>
            <person name="Hug L.A."/>
            <person name="Sharon I."/>
            <person name="Castelle C.J."/>
            <person name="Probst A.J."/>
            <person name="Thomas B.C."/>
            <person name="Singh A."/>
            <person name="Wilkins M.J."/>
            <person name="Karaoz U."/>
            <person name="Brodie E.L."/>
            <person name="Williams K.H."/>
            <person name="Hubbard S.S."/>
            <person name="Banfield J.F."/>
        </authorList>
    </citation>
    <scope>NUCLEOTIDE SEQUENCE [LARGE SCALE GENOMIC DNA]</scope>
</reference>
<feature type="active site" description="Nucleophile" evidence="8">
    <location>
        <position position="34"/>
    </location>
</feature>
<organism evidence="11 12">
    <name type="scientific">Candidatus Buchananbacteria bacterium RIFCSPHIGHO2_01_FULL_46_12</name>
    <dbReference type="NCBI Taxonomy" id="1797536"/>
    <lineage>
        <taxon>Bacteria</taxon>
        <taxon>Candidatus Buchananiibacteriota</taxon>
    </lineage>
</organism>
<feature type="site" description="Deprotonates C-terminal active site Cys" evidence="8">
    <location>
        <position position="25"/>
    </location>
</feature>
<protein>
    <recommendedName>
        <fullName evidence="6 7">Thioredoxin</fullName>
    </recommendedName>
</protein>
<evidence type="ECO:0000313" key="12">
    <source>
        <dbReference type="Proteomes" id="UP000178432"/>
    </source>
</evidence>
<sequence length="108" mass="12020">MPELNLNDQNFEAEVIKSDVPVLVDFWAPWCGPCKMQGPILEEVAKDFEGKAVKIAKVNVDEAPQSASRFQIMSIPTLMVFKAGRPVDQMMGVQDKKTLTDKLNKLIG</sequence>
<dbReference type="AlphaFoldDB" id="A0A1G1Y156"/>
<evidence type="ECO:0000256" key="9">
    <source>
        <dbReference type="PIRSR" id="PIRSR000077-4"/>
    </source>
</evidence>
<dbReference type="PRINTS" id="PR00421">
    <property type="entry name" value="THIOREDOXIN"/>
</dbReference>
<keyword evidence="4 9" id="KW-1015">Disulfide bond</keyword>
<feature type="active site" description="Nucleophile" evidence="8">
    <location>
        <position position="31"/>
    </location>
</feature>
<evidence type="ECO:0000256" key="5">
    <source>
        <dbReference type="ARBA" id="ARBA00023284"/>
    </source>
</evidence>
<feature type="site" description="Contributes to redox potential value" evidence="8">
    <location>
        <position position="32"/>
    </location>
</feature>
<gene>
    <name evidence="11" type="ORF">A2663_00780</name>
</gene>